<dbReference type="EMBL" id="QXFZ01003123">
    <property type="protein sequence ID" value="KAE9071161.1"/>
    <property type="molecule type" value="Genomic_DNA"/>
</dbReference>
<proteinExistence type="predicted"/>
<comment type="caution">
    <text evidence="6">The sequence shown here is derived from an EMBL/GenBank/DDBJ whole genome shotgun (WGS) entry which is preliminary data.</text>
</comment>
<dbReference type="EMBL" id="QXGD01003460">
    <property type="protein sequence ID" value="KAE9177404.1"/>
    <property type="molecule type" value="Genomic_DNA"/>
</dbReference>
<organism evidence="6 9">
    <name type="scientific">Phytophthora fragariae</name>
    <dbReference type="NCBI Taxonomy" id="53985"/>
    <lineage>
        <taxon>Eukaryota</taxon>
        <taxon>Sar</taxon>
        <taxon>Stramenopiles</taxon>
        <taxon>Oomycota</taxon>
        <taxon>Peronosporomycetes</taxon>
        <taxon>Peronosporales</taxon>
        <taxon>Peronosporaceae</taxon>
        <taxon>Phytophthora</taxon>
    </lineage>
</organism>
<gene>
    <name evidence="6" type="ORF">PF001_g27246</name>
    <name evidence="5" type="ORF">PF002_g28349</name>
    <name evidence="4" type="ORF">PF005_g26578</name>
    <name evidence="3" type="ORF">PF006_g26101</name>
    <name evidence="2" type="ORF">PF007_g26662</name>
    <name evidence="1" type="ORF">PF009_g28129</name>
</gene>
<evidence type="ECO:0000313" key="1">
    <source>
        <dbReference type="EMBL" id="KAE8921596.1"/>
    </source>
</evidence>
<sequence>MVPTGRLSVDIPTSLLSSRASIHTTAKRSSNPALPGFPDIAKIAVTTGQQQDVSVEVPAS</sequence>
<evidence type="ECO:0000313" key="4">
    <source>
        <dbReference type="EMBL" id="KAE9172723.1"/>
    </source>
</evidence>
<dbReference type="Proteomes" id="UP000429523">
    <property type="component" value="Unassembled WGS sequence"/>
</dbReference>
<dbReference type="Proteomes" id="UP000437068">
    <property type="component" value="Unassembled WGS sequence"/>
</dbReference>
<keyword evidence="8" id="KW-1185">Reference proteome</keyword>
<protein>
    <submittedName>
        <fullName evidence="6">Uncharacterized protein</fullName>
    </submittedName>
</protein>
<name>A0A6A4BIW3_9STRA</name>
<dbReference type="EMBL" id="QXGA01003211">
    <property type="protein sequence ID" value="KAE9086080.1"/>
    <property type="molecule type" value="Genomic_DNA"/>
</dbReference>
<dbReference type="EMBL" id="QXGF01003422">
    <property type="protein sequence ID" value="KAE8921596.1"/>
    <property type="molecule type" value="Genomic_DNA"/>
</dbReference>
<dbReference type="Proteomes" id="UP000433483">
    <property type="component" value="Unassembled WGS sequence"/>
</dbReference>
<evidence type="ECO:0000313" key="12">
    <source>
        <dbReference type="Proteomes" id="UP000441208"/>
    </source>
</evidence>
<evidence type="ECO:0000313" key="3">
    <source>
        <dbReference type="EMBL" id="KAE9086080.1"/>
    </source>
</evidence>
<evidence type="ECO:0000313" key="11">
    <source>
        <dbReference type="Proteomes" id="UP000440732"/>
    </source>
</evidence>
<dbReference type="AlphaFoldDB" id="A0A6A4BIW3"/>
<dbReference type="Proteomes" id="UP000440732">
    <property type="component" value="Unassembled WGS sequence"/>
</dbReference>
<dbReference type="Proteomes" id="UP000441208">
    <property type="component" value="Unassembled WGS sequence"/>
</dbReference>
<evidence type="ECO:0000313" key="6">
    <source>
        <dbReference type="EMBL" id="KAE9274017.1"/>
    </source>
</evidence>
<evidence type="ECO:0000313" key="5">
    <source>
        <dbReference type="EMBL" id="KAE9177404.1"/>
    </source>
</evidence>
<evidence type="ECO:0000313" key="2">
    <source>
        <dbReference type="EMBL" id="KAE9071161.1"/>
    </source>
</evidence>
<evidence type="ECO:0000313" key="10">
    <source>
        <dbReference type="Proteomes" id="UP000440367"/>
    </source>
</evidence>
<dbReference type="EMBL" id="QXGB01003110">
    <property type="protein sequence ID" value="KAE9172723.1"/>
    <property type="molecule type" value="Genomic_DNA"/>
</dbReference>
<reference evidence="7 8" key="1">
    <citation type="submission" date="2018-08" db="EMBL/GenBank/DDBJ databases">
        <title>Genomic investigation of the strawberry pathogen Phytophthora fragariae indicates pathogenicity is determined by transcriptional variation in three key races.</title>
        <authorList>
            <person name="Adams T.M."/>
            <person name="Armitage A.D."/>
            <person name="Sobczyk M.K."/>
            <person name="Bates H.J."/>
            <person name="Dunwell J.M."/>
            <person name="Nellist C.F."/>
            <person name="Harrison R.J."/>
        </authorList>
    </citation>
    <scope>NUCLEOTIDE SEQUENCE [LARGE SCALE GENOMIC DNA]</scope>
    <source>
        <strain evidence="6 9">A4</strain>
        <strain evidence="5 10">BC-1</strain>
        <strain evidence="4 8">NOV-27</strain>
        <strain evidence="3 11">NOV-5</strain>
        <strain evidence="2 12">NOV-71</strain>
        <strain evidence="1 7">NOV-9</strain>
    </source>
</reference>
<dbReference type="Proteomes" id="UP000440367">
    <property type="component" value="Unassembled WGS sequence"/>
</dbReference>
<accession>A0A6A4BIW3</accession>
<evidence type="ECO:0000313" key="9">
    <source>
        <dbReference type="Proteomes" id="UP000437068"/>
    </source>
</evidence>
<evidence type="ECO:0000313" key="8">
    <source>
        <dbReference type="Proteomes" id="UP000433483"/>
    </source>
</evidence>
<evidence type="ECO:0000313" key="7">
    <source>
        <dbReference type="Proteomes" id="UP000429523"/>
    </source>
</evidence>
<dbReference type="EMBL" id="QXGE01003648">
    <property type="protein sequence ID" value="KAE9274017.1"/>
    <property type="molecule type" value="Genomic_DNA"/>
</dbReference>